<evidence type="ECO:0000256" key="4">
    <source>
        <dbReference type="ARBA" id="ARBA00022490"/>
    </source>
</evidence>
<dbReference type="KEGG" id="prh:LT40_03520"/>
<dbReference type="GO" id="GO:0006535">
    <property type="term" value="P:cysteine biosynthetic process from serine"/>
    <property type="evidence" value="ECO:0007669"/>
    <property type="project" value="InterPro"/>
</dbReference>
<evidence type="ECO:0000256" key="6">
    <source>
        <dbReference type="ARBA" id="ARBA00022679"/>
    </source>
</evidence>
<dbReference type="InterPro" id="IPR053376">
    <property type="entry name" value="Serine_acetyltransferase"/>
</dbReference>
<dbReference type="EMBL" id="CP009533">
    <property type="protein sequence ID" value="AIS16519.1"/>
    <property type="molecule type" value="Genomic_DNA"/>
</dbReference>
<name>A0A089YLT2_9PSED</name>
<dbReference type="FunFam" id="2.160.10.10:FF:000007">
    <property type="entry name" value="Serine acetyltransferase"/>
    <property type="match status" value="1"/>
</dbReference>
<gene>
    <name evidence="10" type="ORF">LT40_03520</name>
</gene>
<dbReference type="GO" id="GO:0005737">
    <property type="term" value="C:cytoplasm"/>
    <property type="evidence" value="ECO:0007669"/>
    <property type="project" value="UniProtKB-SubCell"/>
</dbReference>
<dbReference type="eggNOG" id="COG1045">
    <property type="taxonomic scope" value="Bacteria"/>
</dbReference>
<keyword evidence="6 10" id="KW-0808">Transferase</keyword>
<reference evidence="10 11" key="1">
    <citation type="journal article" date="2015" name="J. Biotechnol.">
        <title>Complete genome sequence of Pseudomonas rhizosphaerae IH5T (=DSM 16299T), a phosphate-solubilizing rhizobacterium for bacterial biofertilizer.</title>
        <authorList>
            <person name="Kwak Y."/>
            <person name="Jung B.K."/>
            <person name="Shin J.H."/>
        </authorList>
    </citation>
    <scope>NUCLEOTIDE SEQUENCE [LARGE SCALE GENOMIC DNA]</scope>
    <source>
        <strain evidence="10">DSM 16299</strain>
    </source>
</reference>
<dbReference type="InterPro" id="IPR011004">
    <property type="entry name" value="Trimer_LpxA-like_sf"/>
</dbReference>
<dbReference type="Gene3D" id="2.160.10.10">
    <property type="entry name" value="Hexapeptide repeat proteins"/>
    <property type="match status" value="1"/>
</dbReference>
<proteinExistence type="inferred from homology"/>
<dbReference type="GO" id="GO:0009001">
    <property type="term" value="F:serine O-acetyltransferase activity"/>
    <property type="evidence" value="ECO:0007669"/>
    <property type="project" value="UniProtKB-EC"/>
</dbReference>
<evidence type="ECO:0000256" key="7">
    <source>
        <dbReference type="ARBA" id="ARBA00022737"/>
    </source>
</evidence>
<dbReference type="InterPro" id="IPR045304">
    <property type="entry name" value="LbH_SAT"/>
</dbReference>
<dbReference type="RefSeq" id="WP_043186538.1">
    <property type="nucleotide sequence ID" value="NZ_CP009533.1"/>
</dbReference>
<dbReference type="EC" id="2.3.1.30" evidence="3"/>
<dbReference type="NCBIfam" id="TIGR01172">
    <property type="entry name" value="cysE"/>
    <property type="match status" value="1"/>
</dbReference>
<keyword evidence="4" id="KW-0963">Cytoplasm</keyword>
<dbReference type="PANTHER" id="PTHR42811">
    <property type="entry name" value="SERINE ACETYLTRANSFERASE"/>
    <property type="match status" value="1"/>
</dbReference>
<evidence type="ECO:0000313" key="11">
    <source>
        <dbReference type="Proteomes" id="UP000029499"/>
    </source>
</evidence>
<dbReference type="FunFam" id="1.10.3130.10:FF:000002">
    <property type="entry name" value="Serine acetyltransferase"/>
    <property type="match status" value="1"/>
</dbReference>
<accession>A0A089YLT2</accession>
<comment type="similarity">
    <text evidence="2">Belongs to the transferase hexapeptide repeat family.</text>
</comment>
<evidence type="ECO:0000256" key="2">
    <source>
        <dbReference type="ARBA" id="ARBA00007274"/>
    </source>
</evidence>
<sequence length="259" mass="27973">MFERLREDIQSVFHRDPAARNAFEVLTCYPGMHAIWLHRAAHALWKRELKWLARVVSNFGRWMTGIEIHPGATVGRRFFIDHGMGIVIGETAEIGDDVTIYQGVTLGGTSWNKGKRHPTLADGVVVGAGAKVLGPFTVGAGAKVGSNAVVTKEVPPGATVVGIPGKIIVKSDDQLDARRKAMAEKIGFDAYGVGGEDMPDPVARAIGQLLDHLHAVDGRLEGMCGALNQLGSDYRAKDLPPLRDEDFECVQGAERKAQS</sequence>
<keyword evidence="8" id="KW-0012">Acyltransferase</keyword>
<dbReference type="HOGENOM" id="CLU_051638_10_0_6"/>
<dbReference type="InterPro" id="IPR001451">
    <property type="entry name" value="Hexapep"/>
</dbReference>
<comment type="catalytic activity">
    <reaction evidence="9">
        <text>L-serine + acetyl-CoA = O-acetyl-L-serine + CoA</text>
        <dbReference type="Rhea" id="RHEA:24560"/>
        <dbReference type="ChEBI" id="CHEBI:33384"/>
        <dbReference type="ChEBI" id="CHEBI:57287"/>
        <dbReference type="ChEBI" id="CHEBI:57288"/>
        <dbReference type="ChEBI" id="CHEBI:58340"/>
        <dbReference type="EC" id="2.3.1.30"/>
    </reaction>
</comment>
<keyword evidence="11" id="KW-1185">Reference proteome</keyword>
<evidence type="ECO:0000256" key="8">
    <source>
        <dbReference type="ARBA" id="ARBA00023315"/>
    </source>
</evidence>
<dbReference type="STRING" id="216142.LT40_03520"/>
<evidence type="ECO:0000256" key="1">
    <source>
        <dbReference type="ARBA" id="ARBA00004496"/>
    </source>
</evidence>
<dbReference type="CDD" id="cd03354">
    <property type="entry name" value="LbH_SAT"/>
    <property type="match status" value="1"/>
</dbReference>
<organism evidence="10 11">
    <name type="scientific">Pseudomonas rhizosphaerae</name>
    <dbReference type="NCBI Taxonomy" id="216142"/>
    <lineage>
        <taxon>Bacteria</taxon>
        <taxon>Pseudomonadati</taxon>
        <taxon>Pseudomonadota</taxon>
        <taxon>Gammaproteobacteria</taxon>
        <taxon>Pseudomonadales</taxon>
        <taxon>Pseudomonadaceae</taxon>
        <taxon>Pseudomonas</taxon>
    </lineage>
</organism>
<dbReference type="Pfam" id="PF00132">
    <property type="entry name" value="Hexapep"/>
    <property type="match status" value="1"/>
</dbReference>
<dbReference type="Proteomes" id="UP000029499">
    <property type="component" value="Chromosome"/>
</dbReference>
<keyword evidence="5" id="KW-0028">Amino-acid biosynthesis</keyword>
<comment type="subcellular location">
    <subcellularLocation>
        <location evidence="1">Cytoplasm</location>
    </subcellularLocation>
</comment>
<evidence type="ECO:0000256" key="3">
    <source>
        <dbReference type="ARBA" id="ARBA00013266"/>
    </source>
</evidence>
<evidence type="ECO:0000313" key="10">
    <source>
        <dbReference type="EMBL" id="AIS16519.1"/>
    </source>
</evidence>
<dbReference type="AlphaFoldDB" id="A0A089YLT2"/>
<dbReference type="InterPro" id="IPR042122">
    <property type="entry name" value="Ser_AcTrfase_N_sf"/>
</dbReference>
<keyword evidence="7" id="KW-0677">Repeat</keyword>
<dbReference type="Gene3D" id="1.10.3130.10">
    <property type="entry name" value="serine acetyltransferase, domain 1"/>
    <property type="match status" value="1"/>
</dbReference>
<dbReference type="InterPro" id="IPR005881">
    <property type="entry name" value="Ser_O-AcTrfase"/>
</dbReference>
<dbReference type="OrthoDB" id="9801456at2"/>
<evidence type="ECO:0000256" key="5">
    <source>
        <dbReference type="ARBA" id="ARBA00022605"/>
    </source>
</evidence>
<protein>
    <recommendedName>
        <fullName evidence="3">serine O-acetyltransferase</fullName>
        <ecNumber evidence="3">2.3.1.30</ecNumber>
    </recommendedName>
</protein>
<evidence type="ECO:0000256" key="9">
    <source>
        <dbReference type="ARBA" id="ARBA00049486"/>
    </source>
</evidence>
<dbReference type="NCBIfam" id="NF041874">
    <property type="entry name" value="EPS_EpsC"/>
    <property type="match status" value="1"/>
</dbReference>
<dbReference type="SUPFAM" id="SSF51161">
    <property type="entry name" value="Trimeric LpxA-like enzymes"/>
    <property type="match status" value="1"/>
</dbReference>